<reference evidence="3 4" key="1">
    <citation type="submission" date="2019-10" db="EMBL/GenBank/DDBJ databases">
        <title>Whole genome shotgun sequence of Acrocarpospora corrugata NBRC 13972.</title>
        <authorList>
            <person name="Ichikawa N."/>
            <person name="Kimura A."/>
            <person name="Kitahashi Y."/>
            <person name="Komaki H."/>
            <person name="Oguchi A."/>
        </authorList>
    </citation>
    <scope>NUCLEOTIDE SEQUENCE [LARGE SCALE GENOMIC DNA]</scope>
    <source>
        <strain evidence="3 4">NBRC 13972</strain>
    </source>
</reference>
<dbReference type="EMBL" id="BLAD01000039">
    <property type="protein sequence ID" value="GER99347.1"/>
    <property type="molecule type" value="Genomic_DNA"/>
</dbReference>
<dbReference type="PROSITE" id="PS50005">
    <property type="entry name" value="TPR"/>
    <property type="match status" value="1"/>
</dbReference>
<organism evidence="3 4">
    <name type="scientific">Acrocarpospora corrugata</name>
    <dbReference type="NCBI Taxonomy" id="35763"/>
    <lineage>
        <taxon>Bacteria</taxon>
        <taxon>Bacillati</taxon>
        <taxon>Actinomycetota</taxon>
        <taxon>Actinomycetes</taxon>
        <taxon>Streptosporangiales</taxon>
        <taxon>Streptosporangiaceae</taxon>
        <taxon>Acrocarpospora</taxon>
    </lineage>
</organism>
<evidence type="ECO:0000259" key="2">
    <source>
        <dbReference type="Pfam" id="PF20703"/>
    </source>
</evidence>
<dbReference type="AlphaFoldDB" id="A0A5M3VY85"/>
<dbReference type="InterPro" id="IPR027417">
    <property type="entry name" value="P-loop_NTPase"/>
</dbReference>
<protein>
    <recommendedName>
        <fullName evidence="2">Novel STAND NTPase 1 domain-containing protein</fullName>
    </recommendedName>
</protein>
<dbReference type="RefSeq" id="WP_155335740.1">
    <property type="nucleotide sequence ID" value="NZ_BAAABN010000093.1"/>
</dbReference>
<dbReference type="Proteomes" id="UP000334990">
    <property type="component" value="Unassembled WGS sequence"/>
</dbReference>
<dbReference type="InterPro" id="IPR049052">
    <property type="entry name" value="nSTAND1"/>
</dbReference>
<evidence type="ECO:0000313" key="3">
    <source>
        <dbReference type="EMBL" id="GER99347.1"/>
    </source>
</evidence>
<dbReference type="Pfam" id="PF20703">
    <property type="entry name" value="nSTAND1"/>
    <property type="match status" value="1"/>
</dbReference>
<keyword evidence="4" id="KW-1185">Reference proteome</keyword>
<sequence length="667" mass="72814">MSPRGVRRDPTIQPYVGLRAFRRQDSGKFFGRNREAHEVADLWQANQVTVLHGPSGVGKTSLIQAGVLPLLDPTRTDILPIGRVSHSSAFPSAALPAHNPHVFALLSSWSPEERPTRLAGLSLRNFFQRRPRRQDPYGDPVLTMAAIDQAEELFGDFAHRQPYREWFIDQLVDVLRNDLDLRLLISIRDDYVTAILRDSRLGRKPKGSFALGALEPPAAVQATVGPLQGTGCSFVKGAAERLIDDLRGIRVGENVVAESKVVEPVQLQVVCSALWRSLPPDVWLITKKHVGLFANADRSLVAFADQVIAEVALDHFDNDSVGLRSWLRRNFITAHGTRAAVYRGETMTAGVSNTVVRALVDRHILSLRDTLDTASPDWCELSHERLVQLIRGDDDGSLEIEHRSNAEEYLHAAELSLRDGELALAAKQATEALARIGDNSRLRAEIESFLGNVFFGRGEFAGAIEHYRRAAELFETLGATAAVGRLLAAVGKSRLAQGKTGIAVRELMSAISRVPDDVGIRTELAWALWYDGHPEGARDVLNEILSGEGNVIPALQARAEILADLGEASAALQDFERIKPLQQPWVRAAYALALAMVGRFTEAENEIVAVRAEAAEHGPALLYAARIRALLGDAEGAAELAGQAKSAIAPALPAHLRKTADRLLTVS</sequence>
<name>A0A5M3VY85_9ACTN</name>
<dbReference type="Gene3D" id="1.25.40.10">
    <property type="entry name" value="Tetratricopeptide repeat domain"/>
    <property type="match status" value="1"/>
</dbReference>
<dbReference type="PANTHER" id="PTHR47691:SF3">
    <property type="entry name" value="HTH-TYPE TRANSCRIPTIONAL REGULATOR RV0890C-RELATED"/>
    <property type="match status" value="1"/>
</dbReference>
<evidence type="ECO:0000313" key="4">
    <source>
        <dbReference type="Proteomes" id="UP000334990"/>
    </source>
</evidence>
<feature type="domain" description="Novel STAND NTPase 1" evidence="2">
    <location>
        <begin position="14"/>
        <end position="388"/>
    </location>
</feature>
<feature type="repeat" description="TPR" evidence="1">
    <location>
        <begin position="444"/>
        <end position="477"/>
    </location>
</feature>
<proteinExistence type="predicted"/>
<dbReference type="SMART" id="SM00028">
    <property type="entry name" value="TPR"/>
    <property type="match status" value="3"/>
</dbReference>
<dbReference type="InterPro" id="IPR011990">
    <property type="entry name" value="TPR-like_helical_dom_sf"/>
</dbReference>
<dbReference type="PANTHER" id="PTHR47691">
    <property type="entry name" value="REGULATOR-RELATED"/>
    <property type="match status" value="1"/>
</dbReference>
<dbReference type="Gene3D" id="3.40.50.300">
    <property type="entry name" value="P-loop containing nucleotide triphosphate hydrolases"/>
    <property type="match status" value="1"/>
</dbReference>
<keyword evidence="1" id="KW-0802">TPR repeat</keyword>
<dbReference type="SUPFAM" id="SSF48452">
    <property type="entry name" value="TPR-like"/>
    <property type="match status" value="2"/>
</dbReference>
<evidence type="ECO:0000256" key="1">
    <source>
        <dbReference type="PROSITE-ProRule" id="PRU00339"/>
    </source>
</evidence>
<dbReference type="OrthoDB" id="3204522at2"/>
<dbReference type="SUPFAM" id="SSF52540">
    <property type="entry name" value="P-loop containing nucleoside triphosphate hydrolases"/>
    <property type="match status" value="1"/>
</dbReference>
<dbReference type="InterPro" id="IPR019734">
    <property type="entry name" value="TPR_rpt"/>
</dbReference>
<accession>A0A5M3VY85</accession>
<gene>
    <name evidence="3" type="ORF">Acor_14110</name>
</gene>
<comment type="caution">
    <text evidence="3">The sequence shown here is derived from an EMBL/GenBank/DDBJ whole genome shotgun (WGS) entry which is preliminary data.</text>
</comment>